<feature type="region of interest" description="Disordered" evidence="1">
    <location>
        <begin position="510"/>
        <end position="543"/>
    </location>
</feature>
<gene>
    <name evidence="3" type="ORF">Daesc_009850</name>
</gene>
<evidence type="ECO:0000313" key="3">
    <source>
        <dbReference type="EMBL" id="KAK6948086.1"/>
    </source>
</evidence>
<accession>A0AAX6M6R6</accession>
<dbReference type="Proteomes" id="UP001369815">
    <property type="component" value="Unassembled WGS sequence"/>
</dbReference>
<dbReference type="InterPro" id="IPR013087">
    <property type="entry name" value="Znf_C2H2_type"/>
</dbReference>
<feature type="compositionally biased region" description="Acidic residues" evidence="1">
    <location>
        <begin position="369"/>
        <end position="378"/>
    </location>
</feature>
<feature type="region of interest" description="Disordered" evidence="1">
    <location>
        <begin position="80"/>
        <end position="105"/>
    </location>
</feature>
<name>A0AAX6M6R6_9PEZI</name>
<organism evidence="3 4">
    <name type="scientific">Daldinia eschscholtzii</name>
    <dbReference type="NCBI Taxonomy" id="292717"/>
    <lineage>
        <taxon>Eukaryota</taxon>
        <taxon>Fungi</taxon>
        <taxon>Dikarya</taxon>
        <taxon>Ascomycota</taxon>
        <taxon>Pezizomycotina</taxon>
        <taxon>Sordariomycetes</taxon>
        <taxon>Xylariomycetidae</taxon>
        <taxon>Xylariales</taxon>
        <taxon>Hypoxylaceae</taxon>
        <taxon>Daldinia</taxon>
    </lineage>
</organism>
<dbReference type="EMBL" id="JBANMG010000010">
    <property type="protein sequence ID" value="KAK6948086.1"/>
    <property type="molecule type" value="Genomic_DNA"/>
</dbReference>
<feature type="compositionally biased region" description="Basic and acidic residues" evidence="1">
    <location>
        <begin position="263"/>
        <end position="272"/>
    </location>
</feature>
<reference evidence="3 4" key="1">
    <citation type="journal article" date="2024" name="Front Chem Biol">
        <title>Unveiling the potential of Daldinia eschscholtzii MFLUCC 19-0629 through bioactivity and bioinformatics studies for enhanced sustainable agriculture production.</title>
        <authorList>
            <person name="Brooks S."/>
            <person name="Weaver J.A."/>
            <person name="Klomchit A."/>
            <person name="Alharthi S.A."/>
            <person name="Onlamun T."/>
            <person name="Nurani R."/>
            <person name="Vong T.K."/>
            <person name="Alberti F."/>
            <person name="Greco C."/>
        </authorList>
    </citation>
    <scope>NUCLEOTIDE SEQUENCE [LARGE SCALE GENOMIC DNA]</scope>
    <source>
        <strain evidence="3">MFLUCC 19-0629</strain>
    </source>
</reference>
<dbReference type="AlphaFoldDB" id="A0AAX6M6R6"/>
<keyword evidence="4" id="KW-1185">Reference proteome</keyword>
<dbReference type="InterPro" id="IPR022190">
    <property type="entry name" value="DUF3716"/>
</dbReference>
<dbReference type="Pfam" id="PF12511">
    <property type="entry name" value="DUF3716"/>
    <property type="match status" value="1"/>
</dbReference>
<evidence type="ECO:0000256" key="1">
    <source>
        <dbReference type="SAM" id="MobiDB-lite"/>
    </source>
</evidence>
<evidence type="ECO:0000313" key="4">
    <source>
        <dbReference type="Proteomes" id="UP001369815"/>
    </source>
</evidence>
<comment type="caution">
    <text evidence="3">The sequence shown here is derived from an EMBL/GenBank/DDBJ whole genome shotgun (WGS) entry which is preliminary data.</text>
</comment>
<dbReference type="PROSITE" id="PS00028">
    <property type="entry name" value="ZINC_FINGER_C2H2_1"/>
    <property type="match status" value="1"/>
</dbReference>
<feature type="region of interest" description="Disordered" evidence="1">
    <location>
        <begin position="198"/>
        <end position="218"/>
    </location>
</feature>
<feature type="region of interest" description="Disordered" evidence="1">
    <location>
        <begin position="263"/>
        <end position="286"/>
    </location>
</feature>
<proteinExistence type="predicted"/>
<sequence>MEHPVNSEDSVDLNELRKVFVDRIISASFEGKLLGSEKLRRALLELTTQDEIDRFIRNSLMSARLRSQLLTEAAVISENKSSTSNYIKTNQSSQSSEQSAKLPERTVSSTCVSLAPSAALSMDNHKTKVQDSIANNKRMEMDSTPTAPTKRVFTAKRTFPQRSVSSTLNPTPKAPETVGNKPLFPSIPLIPLTAKVASDVPRTPSGSPLLHDASKKGEGDKKFLGHTFQHDRLLAVASILERAPQQLEYSPIFGLRISEEREKEQKRKRDDSNQIGSFLDLHSPKSRRLNSVNTSFELQDATSTKADSENELPAANYERSASREPQQLPSNSIVELPESTRSHTEESTLNSFDINPNNSISTGLHTSGDTDEICDDKTDDDIPLRRILRSDKVSKPNWNYKIWTFPSGETQPTSGALLPRGYNLRDDPDTQWICPIRSCRVLFSRLESLGRHFNRVHKGTLLNDNNDGTLSVIKKVEASGVFMPAEVVSHKRSDPNEPLKEPSLSCALRRSKVATSSSSPVGDLKNGPAKTHKSDLTPSTCGPLDTEALVEKDGIEGADVQNLLKHMVRSRDIVWNNAFRTQFRETNDNDISALILQVTGQKAEIPCDKCTEGKGPFEECIVMPLNAPLDFAFSNSYLARSQAVRIGREVSFQAVTIKPGMVHYWSASANKLRLCSIASGKLQMSIHGQEFSIGLNGMIRIRPGVECTAINKLYIDATVHVTVVPGDLCG</sequence>
<protein>
    <recommendedName>
        <fullName evidence="2">C2H2-type domain-containing protein</fullName>
    </recommendedName>
</protein>
<feature type="compositionally biased region" description="Polar residues" evidence="1">
    <location>
        <begin position="80"/>
        <end position="99"/>
    </location>
</feature>
<feature type="compositionally biased region" description="Polar residues" evidence="1">
    <location>
        <begin position="323"/>
        <end position="333"/>
    </location>
</feature>
<feature type="compositionally biased region" description="Polar residues" evidence="1">
    <location>
        <begin position="347"/>
        <end position="367"/>
    </location>
</feature>
<feature type="region of interest" description="Disordered" evidence="1">
    <location>
        <begin position="299"/>
        <end position="378"/>
    </location>
</feature>
<evidence type="ECO:0000259" key="2">
    <source>
        <dbReference type="PROSITE" id="PS00028"/>
    </source>
</evidence>
<feature type="domain" description="C2H2-type" evidence="2">
    <location>
        <begin position="434"/>
        <end position="457"/>
    </location>
</feature>